<dbReference type="Proteomes" id="UP000037035">
    <property type="component" value="Unassembled WGS sequence"/>
</dbReference>
<evidence type="ECO:0000313" key="1">
    <source>
        <dbReference type="EMBL" id="KNZ61569.1"/>
    </source>
</evidence>
<sequence length="182" mass="20299">MTITKIDILHGVQEGMLATIDCEISRSIRWPSADQAVRNQALYYHGARDHVAEGLRCRDGEDASKQWTQQQRVEEDLVQRLCAPTHPGIFLVRPISAPRHPQSAPFPTSSHPACFLLPSPFTSIIYSLTFVLITAVTPKFAQAQLSKHKSDEDRLCKECAHLTMQKVEAVRVGEDYEACGGD</sequence>
<accession>A0A0L6VLI5</accession>
<organism evidence="1 2">
    <name type="scientific">Puccinia sorghi</name>
    <dbReference type="NCBI Taxonomy" id="27349"/>
    <lineage>
        <taxon>Eukaryota</taxon>
        <taxon>Fungi</taxon>
        <taxon>Dikarya</taxon>
        <taxon>Basidiomycota</taxon>
        <taxon>Pucciniomycotina</taxon>
        <taxon>Pucciniomycetes</taxon>
        <taxon>Pucciniales</taxon>
        <taxon>Pucciniaceae</taxon>
        <taxon>Puccinia</taxon>
    </lineage>
</organism>
<proteinExistence type="predicted"/>
<protein>
    <submittedName>
        <fullName evidence="1">Uncharacterized protein</fullName>
    </submittedName>
</protein>
<name>A0A0L6VLI5_9BASI</name>
<dbReference type="OrthoDB" id="2496880at2759"/>
<dbReference type="EMBL" id="LAVV01004265">
    <property type="protein sequence ID" value="KNZ61569.1"/>
    <property type="molecule type" value="Genomic_DNA"/>
</dbReference>
<reference evidence="1 2" key="1">
    <citation type="submission" date="2015-08" db="EMBL/GenBank/DDBJ databases">
        <title>Next Generation Sequencing and Analysis of the Genome of Puccinia sorghi L Schw, the Causal Agent of Maize Common Rust.</title>
        <authorList>
            <person name="Rochi L."/>
            <person name="Burguener G."/>
            <person name="Darino M."/>
            <person name="Turjanski A."/>
            <person name="Kreff E."/>
            <person name="Dieguez M.J."/>
            <person name="Sacco F."/>
        </authorList>
    </citation>
    <scope>NUCLEOTIDE SEQUENCE [LARGE SCALE GENOMIC DNA]</scope>
    <source>
        <strain evidence="1 2">RO10H11247</strain>
    </source>
</reference>
<evidence type="ECO:0000313" key="2">
    <source>
        <dbReference type="Proteomes" id="UP000037035"/>
    </source>
</evidence>
<dbReference type="VEuPathDB" id="FungiDB:VP01_1383g2"/>
<dbReference type="AlphaFoldDB" id="A0A0L6VLI5"/>
<gene>
    <name evidence="1" type="ORF">VP01_1383g2</name>
</gene>
<comment type="caution">
    <text evidence="1">The sequence shown here is derived from an EMBL/GenBank/DDBJ whole genome shotgun (WGS) entry which is preliminary data.</text>
</comment>
<keyword evidence="2" id="KW-1185">Reference proteome</keyword>